<protein>
    <recommendedName>
        <fullName evidence="3 9">3-deoxy-D-manno-octulosonic acid transferase</fullName>
        <shortName evidence="9">Kdo transferase</shortName>
        <ecNumber evidence="2 9">2.4.99.12</ecNumber>
    </recommendedName>
    <alternativeName>
        <fullName evidence="5 9">Lipid IV(A) 3-deoxy-D-manno-octulosonic acid transferase</fullName>
    </alternativeName>
</protein>
<comment type="caution">
    <text evidence="11">The sequence shown here is derived from an EMBL/GenBank/DDBJ whole genome shotgun (WGS) entry which is preliminary data.</text>
</comment>
<dbReference type="RefSeq" id="WP_144310062.1">
    <property type="nucleotide sequence ID" value="NZ_VMNK01000013.1"/>
</dbReference>
<keyword evidence="4 9" id="KW-0808">Transferase</keyword>
<dbReference type="GO" id="GO:0005886">
    <property type="term" value="C:plasma membrane"/>
    <property type="evidence" value="ECO:0007669"/>
    <property type="project" value="UniProtKB-SubCell"/>
</dbReference>
<dbReference type="FunFam" id="3.40.50.11720:FF:000001">
    <property type="entry name" value="3-deoxy-D-manno-octulosonic acid transferase"/>
    <property type="match status" value="1"/>
</dbReference>
<comment type="catalytic activity">
    <reaction evidence="6 9">
        <text>lipid IVA (E. coli) + CMP-3-deoxy-beta-D-manno-octulosonate = alpha-Kdo-(2-&gt;6)-lipid IVA (E. coli) + CMP + H(+)</text>
        <dbReference type="Rhea" id="RHEA:28066"/>
        <dbReference type="ChEBI" id="CHEBI:15378"/>
        <dbReference type="ChEBI" id="CHEBI:58603"/>
        <dbReference type="ChEBI" id="CHEBI:60364"/>
        <dbReference type="ChEBI" id="CHEBI:60377"/>
        <dbReference type="ChEBI" id="CHEBI:85987"/>
        <dbReference type="EC" id="2.4.99.12"/>
    </reaction>
</comment>
<keyword evidence="12" id="KW-1185">Reference proteome</keyword>
<reference evidence="11 12" key="1">
    <citation type="submission" date="2019-07" db="EMBL/GenBank/DDBJ databases">
        <title>The pathways for chlorine oxyanion respiration interact through the shared metabolite chlorate.</title>
        <authorList>
            <person name="Barnum T.P."/>
            <person name="Cheng Y."/>
            <person name="Hill K.A."/>
            <person name="Lucas L.N."/>
            <person name="Carlson H.K."/>
            <person name="Coates J.D."/>
        </authorList>
    </citation>
    <scope>NUCLEOTIDE SEQUENCE [LARGE SCALE GENOMIC DNA]</scope>
    <source>
        <strain evidence="11 12">SFB-3</strain>
    </source>
</reference>
<comment type="similarity">
    <text evidence="9">Belongs to the glycosyltransferase group 1 family.</text>
</comment>
<comment type="function">
    <text evidence="9">Involved in lipopolysaccharide (LPS) biosynthesis. Catalyzes the transfer of 3-deoxy-D-manno-octulosonate (Kdo) residue(s) from CMP-Kdo to lipid IV(A), the tetraacyldisaccharide-1,4'-bisphosphate precursor of lipid A.</text>
</comment>
<dbReference type="Gene3D" id="3.40.50.2000">
    <property type="entry name" value="Glycogen Phosphorylase B"/>
    <property type="match status" value="1"/>
</dbReference>
<dbReference type="GO" id="GO:0009245">
    <property type="term" value="P:lipid A biosynthetic process"/>
    <property type="evidence" value="ECO:0007669"/>
    <property type="project" value="TreeGrafter"/>
</dbReference>
<feature type="domain" description="3-deoxy-D-manno-octulosonic-acid transferase N-terminal" evidence="10">
    <location>
        <begin position="35"/>
        <end position="212"/>
    </location>
</feature>
<dbReference type="Pfam" id="PF04413">
    <property type="entry name" value="Glycos_transf_N"/>
    <property type="match status" value="1"/>
</dbReference>
<evidence type="ECO:0000313" key="11">
    <source>
        <dbReference type="EMBL" id="TVO54348.1"/>
    </source>
</evidence>
<gene>
    <name evidence="11" type="ORF">FHP91_13320</name>
</gene>
<dbReference type="InterPro" id="IPR007507">
    <property type="entry name" value="Glycos_transf_N"/>
</dbReference>
<evidence type="ECO:0000256" key="5">
    <source>
        <dbReference type="ARBA" id="ARBA00031445"/>
    </source>
</evidence>
<dbReference type="OrthoDB" id="9789797at2"/>
<dbReference type="PANTHER" id="PTHR42755:SF1">
    <property type="entry name" value="3-DEOXY-D-MANNO-OCTULOSONIC ACID TRANSFERASE, MITOCHONDRIAL-RELATED"/>
    <property type="match status" value="1"/>
</dbReference>
<evidence type="ECO:0000256" key="2">
    <source>
        <dbReference type="ARBA" id="ARBA00012621"/>
    </source>
</evidence>
<feature type="site" description="Transition state stabilizer" evidence="8">
    <location>
        <position position="209"/>
    </location>
</feature>
<evidence type="ECO:0000256" key="1">
    <source>
        <dbReference type="ARBA" id="ARBA00004713"/>
    </source>
</evidence>
<dbReference type="PANTHER" id="PTHR42755">
    <property type="entry name" value="3-DEOXY-MANNO-OCTULOSONATE CYTIDYLYLTRANSFERASE"/>
    <property type="match status" value="1"/>
</dbReference>
<accession>A0A557QN57</accession>
<dbReference type="NCBIfam" id="NF004386">
    <property type="entry name" value="PRK05749.1-2"/>
    <property type="match status" value="1"/>
</dbReference>
<evidence type="ECO:0000256" key="3">
    <source>
        <dbReference type="ARBA" id="ARBA00019077"/>
    </source>
</evidence>
<evidence type="ECO:0000313" key="12">
    <source>
        <dbReference type="Proteomes" id="UP000319502"/>
    </source>
</evidence>
<dbReference type="EMBL" id="VMNK01000013">
    <property type="protein sequence ID" value="TVO54348.1"/>
    <property type="molecule type" value="Genomic_DNA"/>
</dbReference>
<evidence type="ECO:0000256" key="7">
    <source>
        <dbReference type="PIRSR" id="PIRSR639901-1"/>
    </source>
</evidence>
<dbReference type="EC" id="2.4.99.12" evidence="2 9"/>
<evidence type="ECO:0000256" key="8">
    <source>
        <dbReference type="PIRSR" id="PIRSR639901-2"/>
    </source>
</evidence>
<evidence type="ECO:0000259" key="10">
    <source>
        <dbReference type="Pfam" id="PF04413"/>
    </source>
</evidence>
<dbReference type="UniPathway" id="UPA00958"/>
<keyword evidence="9" id="KW-1003">Cell membrane</keyword>
<keyword evidence="9" id="KW-0472">Membrane</keyword>
<dbReference type="GO" id="GO:0043842">
    <property type="term" value="F:Kdo transferase activity"/>
    <property type="evidence" value="ECO:0007669"/>
    <property type="project" value="UniProtKB-EC"/>
</dbReference>
<comment type="subcellular location">
    <subcellularLocation>
        <location evidence="9">Cell membrane</location>
    </subcellularLocation>
</comment>
<dbReference type="InterPro" id="IPR039901">
    <property type="entry name" value="Kdotransferase"/>
</dbReference>
<organism evidence="11 12">
    <name type="scientific">Denitromonas halophila</name>
    <dbReference type="NCBI Taxonomy" id="1629404"/>
    <lineage>
        <taxon>Bacteria</taxon>
        <taxon>Pseudomonadati</taxon>
        <taxon>Pseudomonadota</taxon>
        <taxon>Betaproteobacteria</taxon>
        <taxon>Rhodocyclales</taxon>
        <taxon>Zoogloeaceae</taxon>
        <taxon>Denitromonas</taxon>
    </lineage>
</organism>
<dbReference type="GO" id="GO:0009244">
    <property type="term" value="P:lipopolysaccharide core region biosynthetic process"/>
    <property type="evidence" value="ECO:0007669"/>
    <property type="project" value="UniProtKB-UniRule"/>
</dbReference>
<comment type="pathway">
    <text evidence="1 9">Bacterial outer membrane biogenesis; LPS core biosynthesis.</text>
</comment>
<proteinExistence type="inferred from homology"/>
<evidence type="ECO:0000256" key="4">
    <source>
        <dbReference type="ARBA" id="ARBA00022679"/>
    </source>
</evidence>
<dbReference type="Gene3D" id="3.40.50.11720">
    <property type="entry name" value="3-Deoxy-D-manno-octulosonic-acid transferase, N-terminal domain"/>
    <property type="match status" value="1"/>
</dbReference>
<feature type="site" description="Transition state stabilizer" evidence="8">
    <location>
        <position position="133"/>
    </location>
</feature>
<dbReference type="AlphaFoldDB" id="A0A557QN57"/>
<dbReference type="InterPro" id="IPR038107">
    <property type="entry name" value="Glycos_transf_N_sf"/>
</dbReference>
<feature type="active site" description="Proton acceptor" evidence="7">
    <location>
        <position position="60"/>
    </location>
</feature>
<name>A0A557QN57_9RHOO</name>
<dbReference type="SUPFAM" id="SSF53756">
    <property type="entry name" value="UDP-Glycosyltransferase/glycogen phosphorylase"/>
    <property type="match status" value="1"/>
</dbReference>
<keyword evidence="9" id="KW-0448">Lipopolysaccharide biosynthesis</keyword>
<sequence length="421" mass="46040">MPRLLYTLLWIIALPAVMLRLLWRGRLQPGYRSGIAERFGRYAQTAEGPFLWVHAVSVGETRAAQPLIDALAERFPAHRFVLTHMTPTGRETAQAVFGRYGDRLLSVYLPYDLPWLQRRFLRHFQPQLGIVMETEVWPNLMAACASLDVPCALVNARLSARSERRYLRLITLARKTFARFSIVAAQSEADAARLKTIGATRPIVTGNIKFDMTLPAAALTLGAAWREAMGERPVILAASTREGEEAPILDAFNTHPARDTALLVIVPRHPQRFDAVATQARALGLSVARRSEAAPATPDTQVWLGDSMGEMAAYYTLADVVLMGGTWLPFGGQNLIECCAAGRAVLLGPHTYNFSDASDAALNAQAGLRFETVTEATQAAFELLDDAPRRLAMGQAGKDFAQQHGGATGRTVALLSPLIKP</sequence>
<dbReference type="Proteomes" id="UP000319502">
    <property type="component" value="Unassembled WGS sequence"/>
</dbReference>
<evidence type="ECO:0000256" key="6">
    <source>
        <dbReference type="ARBA" id="ARBA00049183"/>
    </source>
</evidence>
<evidence type="ECO:0000256" key="9">
    <source>
        <dbReference type="RuleBase" id="RU365103"/>
    </source>
</evidence>